<keyword evidence="3" id="KW-0547">Nucleotide-binding</keyword>
<evidence type="ECO:0000313" key="9">
    <source>
        <dbReference type="EMBL" id="MBB4286960.1"/>
    </source>
</evidence>
<dbReference type="InterPro" id="IPR027417">
    <property type="entry name" value="P-loop_NTPase"/>
</dbReference>
<dbReference type="EMBL" id="JACIGI010000024">
    <property type="protein sequence ID" value="MBB4286960.1"/>
    <property type="molecule type" value="Genomic_DNA"/>
</dbReference>
<dbReference type="PANTHER" id="PTHR43134">
    <property type="entry name" value="SIGNAL RECOGNITION PARTICLE RECEPTOR SUBUNIT ALPHA"/>
    <property type="match status" value="1"/>
</dbReference>
<accession>A0A7W6S222</accession>
<evidence type="ECO:0000256" key="4">
    <source>
        <dbReference type="ARBA" id="ARBA00023134"/>
    </source>
</evidence>
<dbReference type="Proteomes" id="UP000555728">
    <property type="component" value="Unassembled WGS sequence"/>
</dbReference>
<dbReference type="SMART" id="SM00382">
    <property type="entry name" value="AAA"/>
    <property type="match status" value="1"/>
</dbReference>
<dbReference type="GO" id="GO:0005525">
    <property type="term" value="F:GTP binding"/>
    <property type="evidence" value="ECO:0007669"/>
    <property type="project" value="UniProtKB-KW"/>
</dbReference>
<dbReference type="GO" id="GO:0006614">
    <property type="term" value="P:SRP-dependent cotranslational protein targeting to membrane"/>
    <property type="evidence" value="ECO:0007669"/>
    <property type="project" value="InterPro"/>
</dbReference>
<dbReference type="GO" id="GO:0005886">
    <property type="term" value="C:plasma membrane"/>
    <property type="evidence" value="ECO:0007669"/>
    <property type="project" value="UniProtKB-SubCell"/>
</dbReference>
<dbReference type="Gene3D" id="3.40.50.300">
    <property type="entry name" value="P-loop containing nucleotide triphosphate hydrolases"/>
    <property type="match status" value="1"/>
</dbReference>
<name>A0A7W6S222_9PROT</name>
<keyword evidence="9" id="KW-0282">Flagellum</keyword>
<comment type="subcellular location">
    <subcellularLocation>
        <location evidence="1">Cell inner membrane</location>
        <topology evidence="1">Peripheral membrane protein</topology>
        <orientation evidence="1">Cytoplasmic side</orientation>
    </subcellularLocation>
</comment>
<dbReference type="GO" id="GO:0005047">
    <property type="term" value="F:signal recognition particle binding"/>
    <property type="evidence" value="ECO:0007669"/>
    <property type="project" value="TreeGrafter"/>
</dbReference>
<feature type="domain" description="AAA+ ATPase" evidence="7">
    <location>
        <begin position="129"/>
        <end position="274"/>
    </location>
</feature>
<keyword evidence="5" id="KW-0472">Membrane</keyword>
<comment type="similarity">
    <text evidence="2">Belongs to the GTP-binding SRP family.</text>
</comment>
<dbReference type="Pfam" id="PF00448">
    <property type="entry name" value="SRP54"/>
    <property type="match status" value="1"/>
</dbReference>
<evidence type="ECO:0000256" key="5">
    <source>
        <dbReference type="ARBA" id="ARBA00023136"/>
    </source>
</evidence>
<keyword evidence="9" id="KW-0966">Cell projection</keyword>
<evidence type="ECO:0000259" key="7">
    <source>
        <dbReference type="SMART" id="SM00382"/>
    </source>
</evidence>
<comment type="caution">
    <text evidence="9">The sequence shown here is derived from an EMBL/GenBank/DDBJ whole genome shotgun (WGS) entry which is preliminary data.</text>
</comment>
<proteinExistence type="inferred from homology"/>
<dbReference type="GO" id="GO:0003924">
    <property type="term" value="F:GTPase activity"/>
    <property type="evidence" value="ECO:0007669"/>
    <property type="project" value="TreeGrafter"/>
</dbReference>
<evidence type="ECO:0000256" key="2">
    <source>
        <dbReference type="ARBA" id="ARBA00008531"/>
    </source>
</evidence>
<dbReference type="PANTHER" id="PTHR43134:SF3">
    <property type="entry name" value="FLAGELLAR BIOSYNTHESIS PROTEIN FLHF"/>
    <property type="match status" value="1"/>
</dbReference>
<keyword evidence="9" id="KW-0969">Cilium</keyword>
<dbReference type="SUPFAM" id="SSF52540">
    <property type="entry name" value="P-loop containing nucleoside triphosphate hydrolases"/>
    <property type="match status" value="1"/>
</dbReference>
<evidence type="ECO:0000313" key="10">
    <source>
        <dbReference type="Proteomes" id="UP000555728"/>
    </source>
</evidence>
<organism evidence="9 10">
    <name type="scientific">Roseospira goensis</name>
    <dbReference type="NCBI Taxonomy" id="391922"/>
    <lineage>
        <taxon>Bacteria</taxon>
        <taxon>Pseudomonadati</taxon>
        <taxon>Pseudomonadota</taxon>
        <taxon>Alphaproteobacteria</taxon>
        <taxon>Rhodospirillales</taxon>
        <taxon>Rhodospirillaceae</taxon>
        <taxon>Roseospira</taxon>
    </lineage>
</organism>
<feature type="domain" description="SRP54-type proteins GTP-binding" evidence="8">
    <location>
        <begin position="130"/>
        <end position="320"/>
    </location>
</feature>
<protein>
    <submittedName>
        <fullName evidence="9">Flagellar biosynthesis protein FlhF</fullName>
    </submittedName>
</protein>
<keyword evidence="4" id="KW-0342">GTP-binding</keyword>
<dbReference type="InterPro" id="IPR000897">
    <property type="entry name" value="SRP54_GTPase_dom"/>
</dbReference>
<reference evidence="9 10" key="1">
    <citation type="submission" date="2020-08" db="EMBL/GenBank/DDBJ databases">
        <title>Genome sequencing of Purple Non-Sulfur Bacteria from various extreme environments.</title>
        <authorList>
            <person name="Mayer M."/>
        </authorList>
    </citation>
    <scope>NUCLEOTIDE SEQUENCE [LARGE SCALE GENOMIC DNA]</scope>
    <source>
        <strain evidence="9 10">JA135</strain>
    </source>
</reference>
<sequence>MRLKCYSAPSMAEAMALIRQELGDDAIIVSTQRAAGDGGIRITAAVEEPGSDGDLRTALADETGAAGQDLSDGRVLEARAALAYHGAPERLTERLLAQVRAAASPDPVEACAAALESVFAFAPLPERKSPRPFLIVGPPGVGKTIAVAKLAARARLANRPVGVISADSVRAGAVAQLAAFTRILEVDLKRARGPDSLRAQVADSVGVHDLVFIDSPGINPFSTHDTAFLRELIEAADVEPILVLAAGIDPMEGAEAGESFARVGATRLMATRLDMARRLGGILAAADHGQLMFSEVTISPHVANGLVPIHPLSLAKLILPRRAQEGAPTGQTRGDPADGPDPSSPSVAEATR</sequence>
<gene>
    <name evidence="9" type="ORF">GGD88_002703</name>
</gene>
<evidence type="ECO:0000256" key="6">
    <source>
        <dbReference type="SAM" id="MobiDB-lite"/>
    </source>
</evidence>
<dbReference type="InterPro" id="IPR003593">
    <property type="entry name" value="AAA+_ATPase"/>
</dbReference>
<feature type="region of interest" description="Disordered" evidence="6">
    <location>
        <begin position="321"/>
        <end position="352"/>
    </location>
</feature>
<keyword evidence="10" id="KW-1185">Reference proteome</keyword>
<dbReference type="RefSeq" id="WP_184436258.1">
    <property type="nucleotide sequence ID" value="NZ_JACIGI010000024.1"/>
</dbReference>
<evidence type="ECO:0000256" key="1">
    <source>
        <dbReference type="ARBA" id="ARBA00004515"/>
    </source>
</evidence>
<dbReference type="SMART" id="SM00962">
    <property type="entry name" value="SRP54"/>
    <property type="match status" value="1"/>
</dbReference>
<evidence type="ECO:0000259" key="8">
    <source>
        <dbReference type="SMART" id="SM00962"/>
    </source>
</evidence>
<dbReference type="AlphaFoldDB" id="A0A7W6S222"/>
<evidence type="ECO:0000256" key="3">
    <source>
        <dbReference type="ARBA" id="ARBA00022741"/>
    </source>
</evidence>